<evidence type="ECO:0000256" key="3">
    <source>
        <dbReference type="ARBA" id="ARBA00022553"/>
    </source>
</evidence>
<evidence type="ECO:0000256" key="7">
    <source>
        <dbReference type="ARBA" id="ARBA00022840"/>
    </source>
</evidence>
<sequence length="454" mass="51940">MPDIQSSYLQVLRDFVRSGSEDCRPYMDGLKPELHSLLPEDVITLHEKCMLRLLEDVNSTDADLYYKRSFLFLTEMVLLSRERENVDRRDILIAHLKDKILSNSNSFRTMSSKYENVLQHMDSGIALFDPEGFLSFANVKLGQFLGLPRKSMIGKTLYELIRMRKISKGMRRLLIKLHREMFLYRLPFQEVIDEKGQHFLVTAKYDEELDGDILISVKDVTDFKRIEQSAYYNDKLAMLGKIAASIAHEIRNPLTSIRGFIQLLQPELHKLGKQDYAEIILSEIDRANDIIFEFLNSSKPTAPVKEKIQISSLIKEIVLLFQSEALLKGCDIQLGDSDPNLYVWVDVKQIKQVLLNIVKNAIEVISGVPGSYGLIRIRTMQVENQVWIYVEDNGAGMDQKTLSKLFDPFFTTKQDGTGLGLSVCYRIIKNHGGVIHVESEVGEGTSFRIQLPLN</sequence>
<evidence type="ECO:0000256" key="8">
    <source>
        <dbReference type="ARBA" id="ARBA00023012"/>
    </source>
</evidence>
<dbReference type="Pfam" id="PF02518">
    <property type="entry name" value="HATPase_c"/>
    <property type="match status" value="1"/>
</dbReference>
<feature type="domain" description="Histidine kinase" evidence="9">
    <location>
        <begin position="245"/>
        <end position="454"/>
    </location>
</feature>
<feature type="domain" description="PAS" evidence="10">
    <location>
        <begin position="110"/>
        <end position="161"/>
    </location>
</feature>
<dbReference type="EMBL" id="RHLK01000002">
    <property type="protein sequence ID" value="MVO98760.1"/>
    <property type="molecule type" value="Genomic_DNA"/>
</dbReference>
<evidence type="ECO:0000256" key="5">
    <source>
        <dbReference type="ARBA" id="ARBA00022741"/>
    </source>
</evidence>
<keyword evidence="6" id="KW-0418">Kinase</keyword>
<dbReference type="NCBIfam" id="TIGR00229">
    <property type="entry name" value="sensory_box"/>
    <property type="match status" value="1"/>
</dbReference>
<evidence type="ECO:0000256" key="6">
    <source>
        <dbReference type="ARBA" id="ARBA00022777"/>
    </source>
</evidence>
<dbReference type="PANTHER" id="PTHR43065">
    <property type="entry name" value="SENSOR HISTIDINE KINASE"/>
    <property type="match status" value="1"/>
</dbReference>
<keyword evidence="8" id="KW-0902">Two-component regulatory system</keyword>
<evidence type="ECO:0000259" key="9">
    <source>
        <dbReference type="PROSITE" id="PS50109"/>
    </source>
</evidence>
<evidence type="ECO:0000256" key="4">
    <source>
        <dbReference type="ARBA" id="ARBA00022679"/>
    </source>
</evidence>
<dbReference type="InterPro" id="IPR005467">
    <property type="entry name" value="His_kinase_dom"/>
</dbReference>
<keyword evidence="3" id="KW-0597">Phosphoprotein</keyword>
<dbReference type="Proteomes" id="UP000490800">
    <property type="component" value="Unassembled WGS sequence"/>
</dbReference>
<dbReference type="PROSITE" id="PS50112">
    <property type="entry name" value="PAS"/>
    <property type="match status" value="1"/>
</dbReference>
<dbReference type="SUPFAM" id="SSF55785">
    <property type="entry name" value="PYP-like sensor domain (PAS domain)"/>
    <property type="match status" value="1"/>
</dbReference>
<dbReference type="InterPro" id="IPR013767">
    <property type="entry name" value="PAS_fold"/>
</dbReference>
<keyword evidence="12" id="KW-1185">Reference proteome</keyword>
<dbReference type="Gene3D" id="3.30.565.10">
    <property type="entry name" value="Histidine kinase-like ATPase, C-terminal domain"/>
    <property type="match status" value="1"/>
</dbReference>
<evidence type="ECO:0000259" key="10">
    <source>
        <dbReference type="PROSITE" id="PS50112"/>
    </source>
</evidence>
<evidence type="ECO:0000256" key="1">
    <source>
        <dbReference type="ARBA" id="ARBA00000085"/>
    </source>
</evidence>
<dbReference type="InterPro" id="IPR000014">
    <property type="entry name" value="PAS"/>
</dbReference>
<name>A0A7X3JYC3_9BACL</name>
<evidence type="ECO:0000313" key="12">
    <source>
        <dbReference type="Proteomes" id="UP000490800"/>
    </source>
</evidence>
<dbReference type="CDD" id="cd00130">
    <property type="entry name" value="PAS"/>
    <property type="match status" value="1"/>
</dbReference>
<dbReference type="SUPFAM" id="SSF55874">
    <property type="entry name" value="ATPase domain of HSP90 chaperone/DNA topoisomerase II/histidine kinase"/>
    <property type="match status" value="1"/>
</dbReference>
<dbReference type="PRINTS" id="PR00344">
    <property type="entry name" value="BCTRLSENSOR"/>
</dbReference>
<dbReference type="CDD" id="cd00082">
    <property type="entry name" value="HisKA"/>
    <property type="match status" value="1"/>
</dbReference>
<evidence type="ECO:0000256" key="2">
    <source>
        <dbReference type="ARBA" id="ARBA00012438"/>
    </source>
</evidence>
<accession>A0A7X3JYC3</accession>
<dbReference type="Pfam" id="PF00989">
    <property type="entry name" value="PAS"/>
    <property type="match status" value="1"/>
</dbReference>
<dbReference type="PANTHER" id="PTHR43065:SF10">
    <property type="entry name" value="PEROXIDE STRESS-ACTIVATED HISTIDINE KINASE MAK3"/>
    <property type="match status" value="1"/>
</dbReference>
<dbReference type="SMART" id="SM00091">
    <property type="entry name" value="PAS"/>
    <property type="match status" value="1"/>
</dbReference>
<gene>
    <name evidence="11" type="ORF">EDM21_04360</name>
</gene>
<comment type="catalytic activity">
    <reaction evidence="1">
        <text>ATP + protein L-histidine = ADP + protein N-phospho-L-histidine.</text>
        <dbReference type="EC" id="2.7.13.3"/>
    </reaction>
</comment>
<comment type="caution">
    <text evidence="11">The sequence shown here is derived from an EMBL/GenBank/DDBJ whole genome shotgun (WGS) entry which is preliminary data.</text>
</comment>
<dbReference type="SMART" id="SM00388">
    <property type="entry name" value="HisKA"/>
    <property type="match status" value="1"/>
</dbReference>
<dbReference type="Gene3D" id="3.30.450.20">
    <property type="entry name" value="PAS domain"/>
    <property type="match status" value="1"/>
</dbReference>
<dbReference type="InterPro" id="IPR004358">
    <property type="entry name" value="Sig_transdc_His_kin-like_C"/>
</dbReference>
<keyword evidence="4" id="KW-0808">Transferase</keyword>
<dbReference type="Pfam" id="PF00512">
    <property type="entry name" value="HisKA"/>
    <property type="match status" value="1"/>
</dbReference>
<dbReference type="GO" id="GO:0000155">
    <property type="term" value="F:phosphorelay sensor kinase activity"/>
    <property type="evidence" value="ECO:0007669"/>
    <property type="project" value="InterPro"/>
</dbReference>
<dbReference type="InterPro" id="IPR003661">
    <property type="entry name" value="HisK_dim/P_dom"/>
</dbReference>
<dbReference type="InterPro" id="IPR035965">
    <property type="entry name" value="PAS-like_dom_sf"/>
</dbReference>
<reference evidence="11 12" key="1">
    <citation type="journal article" date="2019" name="Microorganisms">
        <title>Paenibacillus lutrae sp. nov., A Chitinolytic Species Isolated from A River Otter in Castril Natural Park, Granada, Spain.</title>
        <authorList>
            <person name="Rodriguez M."/>
            <person name="Reina J.C."/>
            <person name="Bejar V."/>
            <person name="Llamas I."/>
        </authorList>
    </citation>
    <scope>NUCLEOTIDE SEQUENCE [LARGE SCALE GENOMIC DNA]</scope>
    <source>
        <strain evidence="11 12">N10</strain>
    </source>
</reference>
<dbReference type="SMART" id="SM00387">
    <property type="entry name" value="HATPase_c"/>
    <property type="match status" value="1"/>
</dbReference>
<dbReference type="GO" id="GO:0005524">
    <property type="term" value="F:ATP binding"/>
    <property type="evidence" value="ECO:0007669"/>
    <property type="project" value="UniProtKB-KW"/>
</dbReference>
<proteinExistence type="predicted"/>
<keyword evidence="7" id="KW-0067">ATP-binding</keyword>
<dbReference type="SUPFAM" id="SSF47384">
    <property type="entry name" value="Homodimeric domain of signal transducing histidine kinase"/>
    <property type="match status" value="1"/>
</dbReference>
<dbReference type="InterPro" id="IPR036890">
    <property type="entry name" value="HATPase_C_sf"/>
</dbReference>
<dbReference type="AlphaFoldDB" id="A0A7X3JYC3"/>
<dbReference type="GO" id="GO:0006355">
    <property type="term" value="P:regulation of DNA-templated transcription"/>
    <property type="evidence" value="ECO:0007669"/>
    <property type="project" value="InterPro"/>
</dbReference>
<dbReference type="InterPro" id="IPR003594">
    <property type="entry name" value="HATPase_dom"/>
</dbReference>
<dbReference type="OrthoDB" id="9815750at2"/>
<evidence type="ECO:0000313" key="11">
    <source>
        <dbReference type="EMBL" id="MVO98760.1"/>
    </source>
</evidence>
<keyword evidence="5" id="KW-0547">Nucleotide-binding</keyword>
<protein>
    <recommendedName>
        <fullName evidence="2">histidine kinase</fullName>
        <ecNumber evidence="2">2.7.13.3</ecNumber>
    </recommendedName>
</protein>
<dbReference type="EC" id="2.7.13.3" evidence="2"/>
<dbReference type="Gene3D" id="1.10.287.130">
    <property type="match status" value="1"/>
</dbReference>
<dbReference type="RefSeq" id="WP_157333232.1">
    <property type="nucleotide sequence ID" value="NZ_RHLK01000002.1"/>
</dbReference>
<organism evidence="11 12">
    <name type="scientific">Paenibacillus lutrae</name>
    <dbReference type="NCBI Taxonomy" id="2078573"/>
    <lineage>
        <taxon>Bacteria</taxon>
        <taxon>Bacillati</taxon>
        <taxon>Bacillota</taxon>
        <taxon>Bacilli</taxon>
        <taxon>Bacillales</taxon>
        <taxon>Paenibacillaceae</taxon>
        <taxon>Paenibacillus</taxon>
    </lineage>
</organism>
<dbReference type="InterPro" id="IPR036097">
    <property type="entry name" value="HisK_dim/P_sf"/>
</dbReference>
<dbReference type="PROSITE" id="PS50109">
    <property type="entry name" value="HIS_KIN"/>
    <property type="match status" value="1"/>
</dbReference>